<comment type="caution">
    <text evidence="1">The sequence shown here is derived from an EMBL/GenBank/DDBJ whole genome shotgun (WGS) entry which is preliminary data.</text>
</comment>
<name>A0A329MAI9_9BACL</name>
<dbReference type="Proteomes" id="UP000250369">
    <property type="component" value="Unassembled WGS sequence"/>
</dbReference>
<dbReference type="EMBL" id="QMFB01000020">
    <property type="protein sequence ID" value="RAV16678.1"/>
    <property type="molecule type" value="Genomic_DNA"/>
</dbReference>
<proteinExistence type="predicted"/>
<organism evidence="1 2">
    <name type="scientific">Paenibacillus contaminans</name>
    <dbReference type="NCBI Taxonomy" id="450362"/>
    <lineage>
        <taxon>Bacteria</taxon>
        <taxon>Bacillati</taxon>
        <taxon>Bacillota</taxon>
        <taxon>Bacilli</taxon>
        <taxon>Bacillales</taxon>
        <taxon>Paenibacillaceae</taxon>
        <taxon>Paenibacillus</taxon>
    </lineage>
</organism>
<reference evidence="1 2" key="1">
    <citation type="journal article" date="2009" name="Int. J. Syst. Evol. Microbiol.">
        <title>Paenibacillus contaminans sp. nov., isolated from a contaminated laboratory plate.</title>
        <authorList>
            <person name="Chou J.H."/>
            <person name="Lee J.H."/>
            <person name="Lin M.C."/>
            <person name="Chang P.S."/>
            <person name="Arun A.B."/>
            <person name="Young C.C."/>
            <person name="Chen W.M."/>
        </authorList>
    </citation>
    <scope>NUCLEOTIDE SEQUENCE [LARGE SCALE GENOMIC DNA]</scope>
    <source>
        <strain evidence="1 2">CKOBP-6</strain>
    </source>
</reference>
<sequence>MIMQRTVALIMRKRLLFVRQTSLFQIENPCFVEVMRQMQLLVSQTKLIVAFASLMGENEHVTCEIVRTAS</sequence>
<evidence type="ECO:0000313" key="1">
    <source>
        <dbReference type="EMBL" id="RAV16678.1"/>
    </source>
</evidence>
<accession>A0A329MAI9</accession>
<dbReference type="AlphaFoldDB" id="A0A329MAI9"/>
<protein>
    <submittedName>
        <fullName evidence="1">Uncharacterized protein</fullName>
    </submittedName>
</protein>
<gene>
    <name evidence="1" type="ORF">DQG23_27970</name>
</gene>
<evidence type="ECO:0000313" key="2">
    <source>
        <dbReference type="Proteomes" id="UP000250369"/>
    </source>
</evidence>
<keyword evidence="2" id="KW-1185">Reference proteome</keyword>